<dbReference type="Pfam" id="PF06985">
    <property type="entry name" value="HET"/>
    <property type="match status" value="1"/>
</dbReference>
<dbReference type="InterPro" id="IPR010730">
    <property type="entry name" value="HET"/>
</dbReference>
<evidence type="ECO:0000259" key="1">
    <source>
        <dbReference type="Pfam" id="PF06985"/>
    </source>
</evidence>
<sequence>MAPIVFASATPTCRKRSKSALAGYQRPSTCHSQTLNAVLVTTGALIADRRISDPLEAALTSVTFSIRGPTLVGNEAALDPRLWLCVPCQTLMEAPPPAFNLQGHLLENWASLPAEYWHLHHANLFELIDCCFGRTSDTGCSRTCQLCQLIWRGICRQLSWRRMTKREGSHCSTGSEGLRDWLAAEPHLDCHQGLRVSRYLKENECRLSFNIPLPPRDMSLFGLWLPWDMALLQSWVWFMLPVMYKQHPSGERLVPSDLTSSEQTFEYIRHRIRTCRQTHPLCKVDSAAADDYPTRLIRIVPSAQQVYLEDSKNHVGDQNRDQVRPGHQPPSVLPPYVALSYRWGGPDGVLAKQRLMLTGTTAERLRSGLAITELPQVIRDACTAATRLDYQHLWVDRLCIFQDSSEDWNNEAARMAQIYKQAALVLSASYAEDEDATFFSRRGSGGGGIQPLFLQSTKLLPQELIEKPSLQDGTAGAPEQQYSVVIDSERPQENDPRHGKLGYLAARGWIYQERSLARRIAHFSGEEVHWECRQLEDNETATYRFTENNLKRPLVSREPRFFAFNSHQSWCGVLENYSRRELTFEEDRLLAISGLAKETRSVLRRDVVGEAYYAGLWRSTFIAGLCWQDRHRGLRESRTYVAPSWSWASYRICASWSETADQGADACRLADLKGVRIKYHGSDPFGAVQDGYMVLHGNFIPVQIGGGWLNEKFWGGEPKLDTWGPNGERLDFLITYNGSLEVGSLRRVVEDGYISVALVPLCKKDRASDEYTCWCLLLAPHGTIKYEGRRVEALEPPIAATPQDGNGILEYERIGFIEMQVTDTAAWWAWTAENPKRDIVVR</sequence>
<gene>
    <name evidence="2" type="ORF">Micbo1qcDRAFT_214033</name>
</gene>
<organism evidence="2 3">
    <name type="scientific">Microdochium bolleyi</name>
    <dbReference type="NCBI Taxonomy" id="196109"/>
    <lineage>
        <taxon>Eukaryota</taxon>
        <taxon>Fungi</taxon>
        <taxon>Dikarya</taxon>
        <taxon>Ascomycota</taxon>
        <taxon>Pezizomycotina</taxon>
        <taxon>Sordariomycetes</taxon>
        <taxon>Xylariomycetidae</taxon>
        <taxon>Xylariales</taxon>
        <taxon>Microdochiaceae</taxon>
        <taxon>Microdochium</taxon>
    </lineage>
</organism>
<dbReference type="OrthoDB" id="2958217at2759"/>
<evidence type="ECO:0000313" key="3">
    <source>
        <dbReference type="Proteomes" id="UP000070501"/>
    </source>
</evidence>
<dbReference type="InParanoid" id="A0A136IVD3"/>
<reference evidence="3" key="1">
    <citation type="submission" date="2016-02" db="EMBL/GenBank/DDBJ databases">
        <title>Draft genome sequence of Microdochium bolleyi, a fungal endophyte of beachgrass.</title>
        <authorList>
            <consortium name="DOE Joint Genome Institute"/>
            <person name="David A.S."/>
            <person name="May G."/>
            <person name="Haridas S."/>
            <person name="Lim J."/>
            <person name="Wang M."/>
            <person name="Labutti K."/>
            <person name="Lipzen A."/>
            <person name="Barry K."/>
            <person name="Grigoriev I.V."/>
        </authorList>
    </citation>
    <scope>NUCLEOTIDE SEQUENCE [LARGE SCALE GENOMIC DNA]</scope>
    <source>
        <strain evidence="3">J235TASD1</strain>
    </source>
</reference>
<protein>
    <submittedName>
        <fullName evidence="2">Heterokaryon incompatibility protein-domain-containing protein</fullName>
    </submittedName>
</protein>
<dbReference type="EMBL" id="KQ964257">
    <property type="protein sequence ID" value="KXJ88872.1"/>
    <property type="molecule type" value="Genomic_DNA"/>
</dbReference>
<dbReference type="Proteomes" id="UP000070501">
    <property type="component" value="Unassembled WGS sequence"/>
</dbReference>
<dbReference type="PANTHER" id="PTHR33112:SF15">
    <property type="entry name" value="HETEROKARYON INCOMPATIBILITY DOMAIN-CONTAINING PROTEIN"/>
    <property type="match status" value="1"/>
</dbReference>
<name>A0A136IVD3_9PEZI</name>
<accession>A0A136IVD3</accession>
<proteinExistence type="predicted"/>
<evidence type="ECO:0000313" key="2">
    <source>
        <dbReference type="EMBL" id="KXJ88872.1"/>
    </source>
</evidence>
<feature type="domain" description="Heterokaryon incompatibility" evidence="1">
    <location>
        <begin position="336"/>
        <end position="513"/>
    </location>
</feature>
<dbReference type="PANTHER" id="PTHR33112">
    <property type="entry name" value="DOMAIN PROTEIN, PUTATIVE-RELATED"/>
    <property type="match status" value="1"/>
</dbReference>
<dbReference type="AlphaFoldDB" id="A0A136IVD3"/>
<keyword evidence="3" id="KW-1185">Reference proteome</keyword>